<comment type="similarity">
    <text evidence="11">Belongs to the amiloride-sensitive sodium channel (TC 1.A.6) family.</text>
</comment>
<evidence type="ECO:0000256" key="10">
    <source>
        <dbReference type="ARBA" id="ARBA00023303"/>
    </source>
</evidence>
<protein>
    <submittedName>
        <fullName evidence="14">Uncharacterized protein</fullName>
    </submittedName>
</protein>
<evidence type="ECO:0000256" key="11">
    <source>
        <dbReference type="RuleBase" id="RU000679"/>
    </source>
</evidence>
<keyword evidence="3 11" id="KW-0894">Sodium channel</keyword>
<evidence type="ECO:0000256" key="2">
    <source>
        <dbReference type="ARBA" id="ARBA00022448"/>
    </source>
</evidence>
<evidence type="ECO:0000256" key="12">
    <source>
        <dbReference type="SAM" id="MobiDB-lite"/>
    </source>
</evidence>
<dbReference type="Pfam" id="PF00858">
    <property type="entry name" value="ASC"/>
    <property type="match status" value="1"/>
</dbReference>
<dbReference type="GO" id="GO:0015280">
    <property type="term" value="F:ligand-gated sodium channel activity"/>
    <property type="evidence" value="ECO:0007669"/>
    <property type="project" value="TreeGrafter"/>
</dbReference>
<dbReference type="PRINTS" id="PR01078">
    <property type="entry name" value="AMINACHANNEL"/>
</dbReference>
<dbReference type="EMBL" id="MU827329">
    <property type="protein sequence ID" value="KAJ7355010.1"/>
    <property type="molecule type" value="Genomic_DNA"/>
</dbReference>
<keyword evidence="8 13" id="KW-0472">Membrane</keyword>
<dbReference type="InterPro" id="IPR001873">
    <property type="entry name" value="ENaC"/>
</dbReference>
<dbReference type="GO" id="GO:0005886">
    <property type="term" value="C:plasma membrane"/>
    <property type="evidence" value="ECO:0007669"/>
    <property type="project" value="TreeGrafter"/>
</dbReference>
<keyword evidence="6" id="KW-0915">Sodium</keyword>
<name>A0A9W9YKI3_9CNID</name>
<evidence type="ECO:0000313" key="14">
    <source>
        <dbReference type="EMBL" id="KAJ7355010.1"/>
    </source>
</evidence>
<dbReference type="Proteomes" id="UP001163046">
    <property type="component" value="Unassembled WGS sequence"/>
</dbReference>
<dbReference type="OrthoDB" id="5958736at2759"/>
<evidence type="ECO:0000256" key="7">
    <source>
        <dbReference type="ARBA" id="ARBA00023065"/>
    </source>
</evidence>
<comment type="subcellular location">
    <subcellularLocation>
        <location evidence="1">Membrane</location>
        <topology evidence="1">Multi-pass membrane protein</topology>
    </subcellularLocation>
</comment>
<comment type="caution">
    <text evidence="14">The sequence shown here is derived from an EMBL/GenBank/DDBJ whole genome shotgun (WGS) entry which is preliminary data.</text>
</comment>
<dbReference type="PANTHER" id="PTHR11690">
    <property type="entry name" value="AMILORIDE-SENSITIVE SODIUM CHANNEL-RELATED"/>
    <property type="match status" value="1"/>
</dbReference>
<evidence type="ECO:0000256" key="8">
    <source>
        <dbReference type="ARBA" id="ARBA00023136"/>
    </source>
</evidence>
<proteinExistence type="inferred from homology"/>
<keyword evidence="10 11" id="KW-0407">Ion channel</keyword>
<feature type="region of interest" description="Disordered" evidence="12">
    <location>
        <begin position="126"/>
        <end position="146"/>
    </location>
</feature>
<feature type="compositionally biased region" description="Low complexity" evidence="12">
    <location>
        <begin position="136"/>
        <end position="146"/>
    </location>
</feature>
<keyword evidence="2 11" id="KW-0813">Transport</keyword>
<keyword evidence="4 11" id="KW-0812">Transmembrane</keyword>
<accession>A0A9W9YKI3</accession>
<organism evidence="14 15">
    <name type="scientific">Desmophyllum pertusum</name>
    <dbReference type="NCBI Taxonomy" id="174260"/>
    <lineage>
        <taxon>Eukaryota</taxon>
        <taxon>Metazoa</taxon>
        <taxon>Cnidaria</taxon>
        <taxon>Anthozoa</taxon>
        <taxon>Hexacorallia</taxon>
        <taxon>Scleractinia</taxon>
        <taxon>Caryophylliina</taxon>
        <taxon>Caryophylliidae</taxon>
        <taxon>Desmophyllum</taxon>
    </lineage>
</organism>
<dbReference type="PANTHER" id="PTHR11690:SF248">
    <property type="entry name" value="PICKPOCKET 17, ISOFORM A"/>
    <property type="match status" value="1"/>
</dbReference>
<keyword evidence="15" id="KW-1185">Reference proteome</keyword>
<reference evidence="14" key="1">
    <citation type="submission" date="2023-01" db="EMBL/GenBank/DDBJ databases">
        <title>Genome assembly of the deep-sea coral Lophelia pertusa.</title>
        <authorList>
            <person name="Herrera S."/>
            <person name="Cordes E."/>
        </authorList>
    </citation>
    <scope>NUCLEOTIDE SEQUENCE</scope>
    <source>
        <strain evidence="14">USNM1676648</strain>
        <tissue evidence="14">Polyp</tissue>
    </source>
</reference>
<evidence type="ECO:0000256" key="1">
    <source>
        <dbReference type="ARBA" id="ARBA00004141"/>
    </source>
</evidence>
<dbReference type="AlphaFoldDB" id="A0A9W9YKI3"/>
<evidence type="ECO:0000256" key="9">
    <source>
        <dbReference type="ARBA" id="ARBA00023201"/>
    </source>
</evidence>
<evidence type="ECO:0000256" key="3">
    <source>
        <dbReference type="ARBA" id="ARBA00022461"/>
    </source>
</evidence>
<keyword evidence="5 13" id="KW-1133">Transmembrane helix</keyword>
<evidence type="ECO:0000313" key="15">
    <source>
        <dbReference type="Proteomes" id="UP001163046"/>
    </source>
</evidence>
<evidence type="ECO:0000256" key="13">
    <source>
        <dbReference type="SAM" id="Phobius"/>
    </source>
</evidence>
<evidence type="ECO:0000256" key="4">
    <source>
        <dbReference type="ARBA" id="ARBA00022692"/>
    </source>
</evidence>
<feature type="compositionally biased region" description="Basic and acidic residues" evidence="12">
    <location>
        <begin position="126"/>
        <end position="135"/>
    </location>
</feature>
<evidence type="ECO:0000256" key="6">
    <source>
        <dbReference type="ARBA" id="ARBA00023053"/>
    </source>
</evidence>
<sequence>MAGDASYEQKKDSEVPQSSKELIKEFCSYTTTHGLGRLVETKILFCRLTWAAFILGAFAMFIYQTHGLFIMYLSRPVSTVVKVKHKSQITFPAVTVCNQNTIKYSKIPDHYFDEIIAEIRQRLEDEKNEDQKDDVTTPTPEVPTNAATDYMTEVPTNAATDSMTENNDTDDYDPEEDLRIDYLFEDLLLSYLAIENYTTLHKMGHEYKDFVFDCNFRGIDCRYSVR</sequence>
<keyword evidence="9 11" id="KW-0739">Sodium transport</keyword>
<evidence type="ECO:0000256" key="5">
    <source>
        <dbReference type="ARBA" id="ARBA00022989"/>
    </source>
</evidence>
<keyword evidence="7 11" id="KW-0406">Ion transport</keyword>
<gene>
    <name evidence="14" type="ORF">OS493_028677</name>
</gene>
<feature type="transmembrane region" description="Helical" evidence="13">
    <location>
        <begin position="44"/>
        <end position="63"/>
    </location>
</feature>